<dbReference type="Proteomes" id="UP000254518">
    <property type="component" value="Unassembled WGS sequence"/>
</dbReference>
<gene>
    <name evidence="1" type="ORF">DFR66_10885</name>
</gene>
<evidence type="ECO:0000313" key="1">
    <source>
        <dbReference type="EMBL" id="RDI53736.1"/>
    </source>
</evidence>
<name>A0ABX9HWQ0_9FLAO</name>
<proteinExistence type="predicted"/>
<reference evidence="1 2" key="1">
    <citation type="submission" date="2018-07" db="EMBL/GenBank/DDBJ databases">
        <title>Genomic Encyclopedia of Type Strains, Phase IV (KMG-IV): sequencing the most valuable type-strain genomes for metagenomic binning, comparative biology and taxonomic classification.</title>
        <authorList>
            <person name="Goeker M."/>
        </authorList>
    </citation>
    <scope>NUCLEOTIDE SEQUENCE [LARGE SCALE GENOMIC DNA]</scope>
    <source>
        <strain evidence="1 2">DSM 19728</strain>
    </source>
</reference>
<keyword evidence="2" id="KW-1185">Reference proteome</keyword>
<organism evidence="1 2">
    <name type="scientific">Flavobacterium glaciei</name>
    <dbReference type="NCBI Taxonomy" id="386300"/>
    <lineage>
        <taxon>Bacteria</taxon>
        <taxon>Pseudomonadati</taxon>
        <taxon>Bacteroidota</taxon>
        <taxon>Flavobacteriia</taxon>
        <taxon>Flavobacteriales</taxon>
        <taxon>Flavobacteriaceae</taxon>
        <taxon>Flavobacterium</taxon>
    </lineage>
</organism>
<comment type="caution">
    <text evidence="1">The sequence shown here is derived from an EMBL/GenBank/DDBJ whole genome shotgun (WGS) entry which is preliminary data.</text>
</comment>
<sequence length="35" mass="4240">MQLQLQTQNIISVFSYYLKQKDVIYLKIVIQRPIN</sequence>
<accession>A0ABX9HWQ0</accession>
<protein>
    <submittedName>
        <fullName evidence="1">Uncharacterized protein</fullName>
    </submittedName>
</protein>
<evidence type="ECO:0000313" key="2">
    <source>
        <dbReference type="Proteomes" id="UP000254518"/>
    </source>
</evidence>
<dbReference type="EMBL" id="QQBA01000008">
    <property type="protein sequence ID" value="RDI53736.1"/>
    <property type="molecule type" value="Genomic_DNA"/>
</dbReference>